<feature type="domain" description="Histidine kinase" evidence="12">
    <location>
        <begin position="772"/>
        <end position="988"/>
    </location>
</feature>
<keyword evidence="6" id="KW-0805">Transcription regulation</keyword>
<dbReference type="PANTHER" id="PTHR43547:SF2">
    <property type="entry name" value="HYBRID SIGNAL TRANSDUCTION HISTIDINE KINASE C"/>
    <property type="match status" value="1"/>
</dbReference>
<dbReference type="InterPro" id="IPR005467">
    <property type="entry name" value="His_kinase_dom"/>
</dbReference>
<reference evidence="14" key="1">
    <citation type="journal article" date="2014" name="Int. J. Syst. Evol. Microbiol.">
        <title>Complete genome sequence of Corynebacterium casei LMG S-19264T (=DSM 44701T), isolated from a smear-ripened cheese.</title>
        <authorList>
            <consortium name="US DOE Joint Genome Institute (JGI-PGF)"/>
            <person name="Walter F."/>
            <person name="Albersmeier A."/>
            <person name="Kalinowski J."/>
            <person name="Ruckert C."/>
        </authorList>
    </citation>
    <scope>NUCLEOTIDE SEQUENCE</scope>
    <source>
        <strain evidence="14">JCM 12862</strain>
    </source>
</reference>
<reference evidence="14" key="2">
    <citation type="submission" date="2020-09" db="EMBL/GenBank/DDBJ databases">
        <authorList>
            <person name="Sun Q."/>
            <person name="Ohkuma M."/>
        </authorList>
    </citation>
    <scope>NUCLEOTIDE SEQUENCE</scope>
    <source>
        <strain evidence="14">JCM 12862</strain>
    </source>
</reference>
<dbReference type="InterPro" id="IPR004358">
    <property type="entry name" value="Sig_transdc_His_kin-like_C"/>
</dbReference>
<evidence type="ECO:0000256" key="5">
    <source>
        <dbReference type="ARBA" id="ARBA00022777"/>
    </source>
</evidence>
<name>A0A8J3BFP0_9FLAO</name>
<comment type="catalytic activity">
    <reaction evidence="1">
        <text>ATP + protein L-histidine = ADP + protein N-phospho-L-histidine.</text>
        <dbReference type="EC" id="2.7.13.3"/>
    </reaction>
</comment>
<comment type="caution">
    <text evidence="14">The sequence shown here is derived from an EMBL/GenBank/DDBJ whole genome shotgun (WGS) entry which is preliminary data.</text>
</comment>
<dbReference type="InterPro" id="IPR036890">
    <property type="entry name" value="HATPase_C_sf"/>
</dbReference>
<dbReference type="PROSITE" id="PS50110">
    <property type="entry name" value="RESPONSE_REGULATORY"/>
    <property type="match status" value="1"/>
</dbReference>
<evidence type="ECO:0000256" key="10">
    <source>
        <dbReference type="SAM" id="Phobius"/>
    </source>
</evidence>
<keyword evidence="5 14" id="KW-0418">Kinase</keyword>
<dbReference type="GO" id="GO:0003700">
    <property type="term" value="F:DNA-binding transcription factor activity"/>
    <property type="evidence" value="ECO:0007669"/>
    <property type="project" value="InterPro"/>
</dbReference>
<organism evidence="14 15">
    <name type="scientific">Yeosuana aromativorans</name>
    <dbReference type="NCBI Taxonomy" id="288019"/>
    <lineage>
        <taxon>Bacteria</taxon>
        <taxon>Pseudomonadati</taxon>
        <taxon>Bacteroidota</taxon>
        <taxon>Flavobacteriia</taxon>
        <taxon>Flavobacteriales</taxon>
        <taxon>Flavobacteriaceae</taxon>
        <taxon>Yeosuana</taxon>
    </lineage>
</organism>
<feature type="domain" description="HTH araC/xylS-type" evidence="11">
    <location>
        <begin position="1168"/>
        <end position="1267"/>
    </location>
</feature>
<dbReference type="SMART" id="SM00342">
    <property type="entry name" value="HTH_ARAC"/>
    <property type="match status" value="1"/>
</dbReference>
<evidence type="ECO:0000259" key="12">
    <source>
        <dbReference type="PROSITE" id="PS50109"/>
    </source>
</evidence>
<dbReference type="Gene3D" id="2.130.10.10">
    <property type="entry name" value="YVTN repeat-like/Quinoprotein amine dehydrogenase"/>
    <property type="match status" value="2"/>
</dbReference>
<dbReference type="Gene3D" id="3.30.565.10">
    <property type="entry name" value="Histidine kinase-like ATPase, C-terminal domain"/>
    <property type="match status" value="1"/>
</dbReference>
<dbReference type="Gene3D" id="1.10.287.130">
    <property type="match status" value="1"/>
</dbReference>
<dbReference type="SUPFAM" id="SSF52172">
    <property type="entry name" value="CheY-like"/>
    <property type="match status" value="1"/>
</dbReference>
<dbReference type="PROSITE" id="PS00041">
    <property type="entry name" value="HTH_ARAC_FAMILY_1"/>
    <property type="match status" value="1"/>
</dbReference>
<dbReference type="Gene3D" id="1.10.10.60">
    <property type="entry name" value="Homeodomain-like"/>
    <property type="match status" value="1"/>
</dbReference>
<dbReference type="SUPFAM" id="SSF55874">
    <property type="entry name" value="ATPase domain of HSP90 chaperone/DNA topoisomerase II/histidine kinase"/>
    <property type="match status" value="1"/>
</dbReference>
<dbReference type="Gene3D" id="3.40.50.2300">
    <property type="match status" value="1"/>
</dbReference>
<dbReference type="Pfam" id="PF00512">
    <property type="entry name" value="HisKA"/>
    <property type="match status" value="1"/>
</dbReference>
<dbReference type="SMART" id="SM00388">
    <property type="entry name" value="HisKA"/>
    <property type="match status" value="1"/>
</dbReference>
<dbReference type="GO" id="GO:0043565">
    <property type="term" value="F:sequence-specific DNA binding"/>
    <property type="evidence" value="ECO:0007669"/>
    <property type="project" value="InterPro"/>
</dbReference>
<keyword evidence="4" id="KW-0808">Transferase</keyword>
<evidence type="ECO:0000256" key="2">
    <source>
        <dbReference type="ARBA" id="ARBA00012438"/>
    </source>
</evidence>
<sequence length="1272" mass="144640">MVGENVSTQSITYAIAQDSIGNIWVASEEGVLKHNSKFYKVYNSYNGLPEEVSNRVTKIFIDSKGHIWIGLEKGVCVYDENLDLFKIVSSDADINPSLITCISEDDSGNVWIGGFNGLWKYGLNDNQSKLVRVLSNQNIQALFPYKRKILFGTSKGLFVYNTQNDILNEIPLSSKPSNISFIGPINDYVVIGTKTGELYKTDLNFKQGFLINFDEKNPITDVIKKDSNTLYLGTDGDGLYKLDNSFSILDHYVEDANDQYSLSSNGIYDIVLGKENIVWIATYGGGVNYFDSNGFPFQKIQHRLNDKNSLVANFTRSLAKDSNGNLWFGTKKGVSIWSKKSNKWTHIPSFDKTNDTSGEIVLALEPSDEYMWVGTYNDGIFKININTLKSTQFKSLVQKDNMPQKVYTIFKDNNSNIWYGGIDGYLTKITKTNEVETYPIQQIKSISQIQSGNILAAGRYGVYSINDKTKHFELIDALSPNKNTLAYSTINSVIEIQNNMLVLGTNGEGVIFYNPNDKSVKKLKINSGMPSDIVQGVIAVSDSNFWASTTKGLVNIQTTKEDTIINVFDKRDGLTSTEFNYGSYAKLGDSLFAFGGVDGVTIFNPYNIKGESFKPKLVFDEFKLFNKAVKPGERPLFKHINETKSITLKHNENSIEIGFTGILHSSSSKIKYQYKLEGFDEQWSTPSHINFATYTNLSPGEYVFRVKAYNKFSEPGEERQLNIKVLSPWWATDKAYVIYFLALIGIVIAIIHFTSVIIKKKNADEQIDFFNNITHEIKTPLTILISSLDNITDNEGSGEDSKKRIKNTVKRINSLFEQMLHFQTVTSSDNLSIDVSQIDLDKHIKRRVNNFEPLTKENNLEVIINNNWDEPSFYFDKDIFDKIFLNLISNAIKYSFKNGKITINLTKTSLKELKIEIADEGLGIPKDQQKFILNRYYRARNVINSQRPGTGLGLMMVKKLLEKTGGSISFKSEENKGTTFTVILKNLKYEYNKKIDSLQNTVEHNDLLEDQTEIEEFSDSKILIVEDNDELRDLLVKTLGVYFQIFEASNGKEGLETASQIFPDIILTDLIMPEMDGMQMSRILKNDINLNHIPVFMLTVLQNSAQKLESIETGISEYIEKPIDMKFLFAKIVNTLKWQKKLREKYVHDNDADNATVHRNKHDQEFLQNLEETIIKNIENESFSVHDLSNSFNMSRTSLYMKLKNLVDLSPQDFIIHTKLKLAKKLLIEGEYSIKEIAYHSGFSNPKYFSTSFKKFYDITPSAFLESLKKEQ</sequence>
<dbReference type="InterPro" id="IPR009057">
    <property type="entry name" value="Homeodomain-like_sf"/>
</dbReference>
<dbReference type="PROSITE" id="PS01124">
    <property type="entry name" value="HTH_ARAC_FAMILY_2"/>
    <property type="match status" value="1"/>
</dbReference>
<dbReference type="InterPro" id="IPR018062">
    <property type="entry name" value="HTH_AraC-typ_CS"/>
</dbReference>
<evidence type="ECO:0000313" key="14">
    <source>
        <dbReference type="EMBL" id="GGK10815.1"/>
    </source>
</evidence>
<dbReference type="InterPro" id="IPR015943">
    <property type="entry name" value="WD40/YVTN_repeat-like_dom_sf"/>
</dbReference>
<keyword evidence="10" id="KW-0472">Membrane</keyword>
<feature type="transmembrane region" description="Helical" evidence="10">
    <location>
        <begin position="736"/>
        <end position="758"/>
    </location>
</feature>
<dbReference type="CDD" id="cd00082">
    <property type="entry name" value="HisKA"/>
    <property type="match status" value="1"/>
</dbReference>
<dbReference type="SMART" id="SM00448">
    <property type="entry name" value="REC"/>
    <property type="match status" value="1"/>
</dbReference>
<feature type="domain" description="Response regulatory" evidence="13">
    <location>
        <begin position="1021"/>
        <end position="1136"/>
    </location>
</feature>
<dbReference type="FunFam" id="3.30.565.10:FF:000006">
    <property type="entry name" value="Sensor histidine kinase WalK"/>
    <property type="match status" value="1"/>
</dbReference>
<dbReference type="InterPro" id="IPR013783">
    <property type="entry name" value="Ig-like_fold"/>
</dbReference>
<dbReference type="Gene3D" id="2.60.40.10">
    <property type="entry name" value="Immunoglobulins"/>
    <property type="match status" value="1"/>
</dbReference>
<dbReference type="InterPro" id="IPR011123">
    <property type="entry name" value="Y_Y_Y"/>
</dbReference>
<dbReference type="InterPro" id="IPR011006">
    <property type="entry name" value="CheY-like_superfamily"/>
</dbReference>
<keyword evidence="3 9" id="KW-0597">Phosphoprotein</keyword>
<dbReference type="SMART" id="SM00387">
    <property type="entry name" value="HATPase_c"/>
    <property type="match status" value="1"/>
</dbReference>
<dbReference type="Pfam" id="PF07494">
    <property type="entry name" value="Reg_prop"/>
    <property type="match status" value="2"/>
</dbReference>
<dbReference type="InterPro" id="IPR003661">
    <property type="entry name" value="HisK_dim/P_dom"/>
</dbReference>
<evidence type="ECO:0000259" key="13">
    <source>
        <dbReference type="PROSITE" id="PS50110"/>
    </source>
</evidence>
<dbReference type="InterPro" id="IPR018060">
    <property type="entry name" value="HTH_AraC"/>
</dbReference>
<dbReference type="PROSITE" id="PS50109">
    <property type="entry name" value="HIS_KIN"/>
    <property type="match status" value="1"/>
</dbReference>
<dbReference type="InterPro" id="IPR003594">
    <property type="entry name" value="HATPase_dom"/>
</dbReference>
<dbReference type="CDD" id="cd00075">
    <property type="entry name" value="HATPase"/>
    <property type="match status" value="1"/>
</dbReference>
<keyword evidence="8" id="KW-0804">Transcription</keyword>
<dbReference type="Pfam" id="PF02518">
    <property type="entry name" value="HATPase_c"/>
    <property type="match status" value="1"/>
</dbReference>
<dbReference type="SUPFAM" id="SSF47384">
    <property type="entry name" value="Homodimeric domain of signal transducing histidine kinase"/>
    <property type="match status" value="1"/>
</dbReference>
<keyword evidence="10" id="KW-0812">Transmembrane</keyword>
<dbReference type="Pfam" id="PF07495">
    <property type="entry name" value="Y_Y_Y"/>
    <property type="match status" value="1"/>
</dbReference>
<dbReference type="GO" id="GO:0000155">
    <property type="term" value="F:phosphorelay sensor kinase activity"/>
    <property type="evidence" value="ECO:0007669"/>
    <property type="project" value="InterPro"/>
</dbReference>
<dbReference type="InterPro" id="IPR036097">
    <property type="entry name" value="HisK_dim/P_sf"/>
</dbReference>
<evidence type="ECO:0000313" key="15">
    <source>
        <dbReference type="Proteomes" id="UP000612329"/>
    </source>
</evidence>
<feature type="modified residue" description="4-aspartylphosphate" evidence="9">
    <location>
        <position position="1069"/>
    </location>
</feature>
<protein>
    <recommendedName>
        <fullName evidence="2">histidine kinase</fullName>
        <ecNumber evidence="2">2.7.13.3</ecNumber>
    </recommendedName>
</protein>
<dbReference type="EMBL" id="BMNR01000001">
    <property type="protein sequence ID" value="GGK10815.1"/>
    <property type="molecule type" value="Genomic_DNA"/>
</dbReference>
<evidence type="ECO:0000256" key="1">
    <source>
        <dbReference type="ARBA" id="ARBA00000085"/>
    </source>
</evidence>
<evidence type="ECO:0000259" key="11">
    <source>
        <dbReference type="PROSITE" id="PS01124"/>
    </source>
</evidence>
<dbReference type="InterPro" id="IPR011110">
    <property type="entry name" value="Reg_prop"/>
</dbReference>
<keyword evidence="15" id="KW-1185">Reference proteome</keyword>
<evidence type="ECO:0000256" key="6">
    <source>
        <dbReference type="ARBA" id="ARBA00023015"/>
    </source>
</evidence>
<dbReference type="FunFam" id="2.60.40.10:FF:000791">
    <property type="entry name" value="Two-component system sensor histidine kinase/response regulator"/>
    <property type="match status" value="1"/>
</dbReference>
<accession>A0A8J3BFP0</accession>
<dbReference type="Pfam" id="PF00072">
    <property type="entry name" value="Response_reg"/>
    <property type="match status" value="1"/>
</dbReference>
<dbReference type="Pfam" id="PF12833">
    <property type="entry name" value="HTH_18"/>
    <property type="match status" value="1"/>
</dbReference>
<evidence type="ECO:0000256" key="7">
    <source>
        <dbReference type="ARBA" id="ARBA00023125"/>
    </source>
</evidence>
<evidence type="ECO:0000256" key="3">
    <source>
        <dbReference type="ARBA" id="ARBA00022553"/>
    </source>
</evidence>
<dbReference type="EC" id="2.7.13.3" evidence="2"/>
<gene>
    <name evidence="14" type="ORF">GCM10007962_01170</name>
</gene>
<evidence type="ECO:0000256" key="4">
    <source>
        <dbReference type="ARBA" id="ARBA00022679"/>
    </source>
</evidence>
<keyword evidence="10" id="KW-1133">Transmembrane helix</keyword>
<dbReference type="SUPFAM" id="SSF101898">
    <property type="entry name" value="NHL repeat"/>
    <property type="match status" value="1"/>
</dbReference>
<keyword evidence="7" id="KW-0238">DNA-binding</keyword>
<proteinExistence type="predicted"/>
<dbReference type="PANTHER" id="PTHR43547">
    <property type="entry name" value="TWO-COMPONENT HISTIDINE KINASE"/>
    <property type="match status" value="1"/>
</dbReference>
<dbReference type="PRINTS" id="PR00344">
    <property type="entry name" value="BCTRLSENSOR"/>
</dbReference>
<dbReference type="InterPro" id="IPR001789">
    <property type="entry name" value="Sig_transdc_resp-reg_receiver"/>
</dbReference>
<dbReference type="SUPFAM" id="SSF63829">
    <property type="entry name" value="Calcium-dependent phosphotriesterase"/>
    <property type="match status" value="2"/>
</dbReference>
<dbReference type="AlphaFoldDB" id="A0A8J3BFP0"/>
<dbReference type="SUPFAM" id="SSF46689">
    <property type="entry name" value="Homeodomain-like"/>
    <property type="match status" value="1"/>
</dbReference>
<evidence type="ECO:0000256" key="9">
    <source>
        <dbReference type="PROSITE-ProRule" id="PRU00169"/>
    </source>
</evidence>
<evidence type="ECO:0000256" key="8">
    <source>
        <dbReference type="ARBA" id="ARBA00023163"/>
    </source>
</evidence>
<dbReference type="Proteomes" id="UP000612329">
    <property type="component" value="Unassembled WGS sequence"/>
</dbReference>